<dbReference type="InterPro" id="IPR051093">
    <property type="entry name" value="Neuroligin/BSAL"/>
</dbReference>
<dbReference type="Proteomes" id="UP000759131">
    <property type="component" value="Unassembled WGS sequence"/>
</dbReference>
<proteinExistence type="inferred from homology"/>
<dbReference type="AlphaFoldDB" id="A0A7R9Q314"/>
<accession>A0A7R9Q314</accession>
<organism evidence="5">
    <name type="scientific">Medioppia subpectinata</name>
    <dbReference type="NCBI Taxonomy" id="1979941"/>
    <lineage>
        <taxon>Eukaryota</taxon>
        <taxon>Metazoa</taxon>
        <taxon>Ecdysozoa</taxon>
        <taxon>Arthropoda</taxon>
        <taxon>Chelicerata</taxon>
        <taxon>Arachnida</taxon>
        <taxon>Acari</taxon>
        <taxon>Acariformes</taxon>
        <taxon>Sarcoptiformes</taxon>
        <taxon>Oribatida</taxon>
        <taxon>Brachypylina</taxon>
        <taxon>Oppioidea</taxon>
        <taxon>Oppiidae</taxon>
        <taxon>Medioppia</taxon>
    </lineage>
</organism>
<evidence type="ECO:0000256" key="2">
    <source>
        <dbReference type="ARBA" id="ARBA00023180"/>
    </source>
</evidence>
<keyword evidence="2" id="KW-0325">Glycoprotein</keyword>
<gene>
    <name evidence="5" type="ORF">OSB1V03_LOCUS9984</name>
</gene>
<dbReference type="EMBL" id="CAJPIZ010007024">
    <property type="protein sequence ID" value="CAG2109998.1"/>
    <property type="molecule type" value="Genomic_DNA"/>
</dbReference>
<dbReference type="PANTHER" id="PTHR43903">
    <property type="entry name" value="NEUROLIGIN"/>
    <property type="match status" value="1"/>
</dbReference>
<keyword evidence="3" id="KW-1133">Transmembrane helix</keyword>
<evidence type="ECO:0000313" key="5">
    <source>
        <dbReference type="EMBL" id="CAD7629568.1"/>
    </source>
</evidence>
<keyword evidence="3" id="KW-0812">Transmembrane</keyword>
<feature type="domain" description="Carboxylesterase type B" evidence="4">
    <location>
        <begin position="1"/>
        <end position="391"/>
    </location>
</feature>
<sequence>MVWLPGEGYDFADARQFDGSFLASLGNVIVITVQYRVGVFGFLKTNSSAAGNMGLWDQIMALKWIRKNAKAIGADADNITVFGRFTGSMSISILLTSPVVRDMSPPLFRRAILLSGIAVGEWVFEHNHQMKAKEFLNQIGCDEKDTNCLKTISAQNILEKASYGWRPTFDSDLIEAEPLKVLESGNFANGVTDVMLGTNKVEGSLCLLTHFASKSRYYDKIINNELTENDFLEMIESDMKMFFNQKHDSNGTTSYQNRAFISALVNKNQNSSYRQKYLEFCSSLFITSHMKNFNKLLLKRQLTKQNDMNTTPTNTFAYELQYRPSFSIAPSFIDSAIHGDDVLLAFGLIHGSPVIPNKDDEKMTQLLVQSFTNFATYGNPNGLGPKADNLWLNSDISVIKTKMESNKTKDNVVSVTQLFLFSSTAEMLITFLSTSTTILALLATSLICFIIFFLHKQRHTTNHYNKDSALL</sequence>
<evidence type="ECO:0000256" key="1">
    <source>
        <dbReference type="ARBA" id="ARBA00005964"/>
    </source>
</evidence>
<protein>
    <recommendedName>
        <fullName evidence="4">Carboxylesterase type B domain-containing protein</fullName>
    </recommendedName>
</protein>
<comment type="similarity">
    <text evidence="1">Belongs to the type-B carboxylesterase/lipase family.</text>
</comment>
<dbReference type="EMBL" id="OC861599">
    <property type="protein sequence ID" value="CAD7629568.1"/>
    <property type="molecule type" value="Genomic_DNA"/>
</dbReference>
<dbReference type="InterPro" id="IPR029058">
    <property type="entry name" value="AB_hydrolase_fold"/>
</dbReference>
<evidence type="ECO:0000259" key="4">
    <source>
        <dbReference type="Pfam" id="PF00135"/>
    </source>
</evidence>
<evidence type="ECO:0000256" key="3">
    <source>
        <dbReference type="SAM" id="Phobius"/>
    </source>
</evidence>
<evidence type="ECO:0000313" key="6">
    <source>
        <dbReference type="Proteomes" id="UP000759131"/>
    </source>
</evidence>
<reference evidence="5" key="1">
    <citation type="submission" date="2020-11" db="EMBL/GenBank/DDBJ databases">
        <authorList>
            <person name="Tran Van P."/>
        </authorList>
    </citation>
    <scope>NUCLEOTIDE SEQUENCE</scope>
</reference>
<dbReference type="InterPro" id="IPR002018">
    <property type="entry name" value="CarbesteraseB"/>
</dbReference>
<feature type="transmembrane region" description="Helical" evidence="3">
    <location>
        <begin position="427"/>
        <end position="454"/>
    </location>
</feature>
<dbReference type="Pfam" id="PF00135">
    <property type="entry name" value="COesterase"/>
    <property type="match status" value="1"/>
</dbReference>
<dbReference type="SUPFAM" id="SSF53474">
    <property type="entry name" value="alpha/beta-Hydrolases"/>
    <property type="match status" value="1"/>
</dbReference>
<keyword evidence="6" id="KW-1185">Reference proteome</keyword>
<keyword evidence="3" id="KW-0472">Membrane</keyword>
<dbReference type="OrthoDB" id="19653at2759"/>
<name>A0A7R9Q314_9ACAR</name>
<dbReference type="Gene3D" id="3.40.50.1820">
    <property type="entry name" value="alpha/beta hydrolase"/>
    <property type="match status" value="1"/>
</dbReference>